<keyword evidence="1" id="KW-0812">Transmembrane</keyword>
<proteinExistence type="predicted"/>
<reference evidence="3" key="1">
    <citation type="journal article" date="2019" name="Int. J. Syst. Evol. Microbiol.">
        <title>The Global Catalogue of Microorganisms (GCM) 10K type strain sequencing project: providing services to taxonomists for standard genome sequencing and annotation.</title>
        <authorList>
            <consortium name="The Broad Institute Genomics Platform"/>
            <consortium name="The Broad Institute Genome Sequencing Center for Infectious Disease"/>
            <person name="Wu L."/>
            <person name="Ma J."/>
        </authorList>
    </citation>
    <scope>NUCLEOTIDE SEQUENCE [LARGE SCALE GENOMIC DNA]</scope>
    <source>
        <strain evidence="3">CGMCC 1.11013</strain>
    </source>
</reference>
<dbReference type="Proteomes" id="UP000597138">
    <property type="component" value="Unassembled WGS sequence"/>
</dbReference>
<accession>A0ABQ1RCB2</accession>
<keyword evidence="3" id="KW-1185">Reference proteome</keyword>
<keyword evidence="1" id="KW-0472">Membrane</keyword>
<organism evidence="2 3">
    <name type="scientific">Caballeronia grimmiae</name>
    <dbReference type="NCBI Taxonomy" id="1071679"/>
    <lineage>
        <taxon>Bacteria</taxon>
        <taxon>Pseudomonadati</taxon>
        <taxon>Pseudomonadota</taxon>
        <taxon>Betaproteobacteria</taxon>
        <taxon>Burkholderiales</taxon>
        <taxon>Burkholderiaceae</taxon>
        <taxon>Caballeronia</taxon>
    </lineage>
</organism>
<evidence type="ECO:0000313" key="3">
    <source>
        <dbReference type="Proteomes" id="UP000597138"/>
    </source>
</evidence>
<gene>
    <name evidence="2" type="ORF">GCM10010985_17280</name>
</gene>
<comment type="caution">
    <text evidence="2">The sequence shown here is derived from an EMBL/GenBank/DDBJ whole genome shotgun (WGS) entry which is preliminary data.</text>
</comment>
<name>A0ABQ1RCB2_9BURK</name>
<evidence type="ECO:0000256" key="1">
    <source>
        <dbReference type="SAM" id="Phobius"/>
    </source>
</evidence>
<feature type="transmembrane region" description="Helical" evidence="1">
    <location>
        <begin position="34"/>
        <end position="50"/>
    </location>
</feature>
<dbReference type="EMBL" id="BMEG01000002">
    <property type="protein sequence ID" value="GGD63816.1"/>
    <property type="molecule type" value="Genomic_DNA"/>
</dbReference>
<protein>
    <submittedName>
        <fullName evidence="2">Uncharacterized protein</fullName>
    </submittedName>
</protein>
<evidence type="ECO:0000313" key="2">
    <source>
        <dbReference type="EMBL" id="GGD63816.1"/>
    </source>
</evidence>
<keyword evidence="1" id="KW-1133">Transmembrane helix</keyword>
<sequence>MAATAGSDSAPTASVMLAAASAVRLKGVRAANDFIGFLLIVSFYYLLWMLRVSPDLSHAGETDDSRLLGCLTTYACEWPFGSYRGGFKASRGWARVFRMNKADATYPSRNMTKFFEYSPGQAITMADFAQKAGARGHAPAKFSR</sequence>